<evidence type="ECO:0000313" key="1">
    <source>
        <dbReference type="EMBL" id="SVC40239.1"/>
    </source>
</evidence>
<protein>
    <submittedName>
        <fullName evidence="1">Uncharacterized protein</fullName>
    </submittedName>
</protein>
<sequence>MEKKCEENKSETTMNVAGRLPELDEVDANNAVSHQQLSWAHGFMDNHKDGQMHFIKDCGVHLQKVTEEAVRCIAVVDHPYCFSTLAMVTLAFERAGIELQVDPYTVVIPYEPREEGDTEEAAGVEVA</sequence>
<accession>A0A382LU43</accession>
<gene>
    <name evidence="1" type="ORF">METZ01_LOCUS293093</name>
</gene>
<dbReference type="AlphaFoldDB" id="A0A382LU43"/>
<proteinExistence type="predicted"/>
<organism evidence="1">
    <name type="scientific">marine metagenome</name>
    <dbReference type="NCBI Taxonomy" id="408172"/>
    <lineage>
        <taxon>unclassified sequences</taxon>
        <taxon>metagenomes</taxon>
        <taxon>ecological metagenomes</taxon>
    </lineage>
</organism>
<reference evidence="1" key="1">
    <citation type="submission" date="2018-05" db="EMBL/GenBank/DDBJ databases">
        <authorList>
            <person name="Lanie J.A."/>
            <person name="Ng W.-L."/>
            <person name="Kazmierczak K.M."/>
            <person name="Andrzejewski T.M."/>
            <person name="Davidsen T.M."/>
            <person name="Wayne K.J."/>
            <person name="Tettelin H."/>
            <person name="Glass J.I."/>
            <person name="Rusch D."/>
            <person name="Podicherti R."/>
            <person name="Tsui H.-C.T."/>
            <person name="Winkler M.E."/>
        </authorList>
    </citation>
    <scope>NUCLEOTIDE SEQUENCE</scope>
</reference>
<dbReference type="EMBL" id="UINC01089278">
    <property type="protein sequence ID" value="SVC40239.1"/>
    <property type="molecule type" value="Genomic_DNA"/>
</dbReference>
<name>A0A382LU43_9ZZZZ</name>